<dbReference type="PANTHER" id="PTHR33603:SF1">
    <property type="entry name" value="RIBOSOMAL RNA LARGE SUBUNIT METHYLTRANSFERASE H"/>
    <property type="match status" value="1"/>
</dbReference>
<comment type="catalytic activity">
    <reaction evidence="6">
        <text>pseudouridine(1915) in 23S rRNA + S-adenosyl-L-methionine = N(3)-methylpseudouridine(1915) in 23S rRNA + S-adenosyl-L-homocysteine + H(+)</text>
        <dbReference type="Rhea" id="RHEA:42752"/>
        <dbReference type="Rhea" id="RHEA-COMP:10221"/>
        <dbReference type="Rhea" id="RHEA-COMP:10222"/>
        <dbReference type="ChEBI" id="CHEBI:15378"/>
        <dbReference type="ChEBI" id="CHEBI:57856"/>
        <dbReference type="ChEBI" id="CHEBI:59789"/>
        <dbReference type="ChEBI" id="CHEBI:65314"/>
        <dbReference type="ChEBI" id="CHEBI:74486"/>
        <dbReference type="EC" id="2.1.1.177"/>
    </reaction>
</comment>
<dbReference type="GO" id="GO:0008168">
    <property type="term" value="F:methyltransferase activity"/>
    <property type="evidence" value="ECO:0007669"/>
    <property type="project" value="UniProtKB-KW"/>
</dbReference>
<feature type="binding site" evidence="6">
    <location>
        <begin position="127"/>
        <end position="132"/>
    </location>
    <ligand>
        <name>S-adenosyl-L-methionine</name>
        <dbReference type="ChEBI" id="CHEBI:59789"/>
    </ligand>
</feature>
<dbReference type="EC" id="2.1.1.177" evidence="6"/>
<evidence type="ECO:0000313" key="7">
    <source>
        <dbReference type="EMBL" id="MCU6743475.1"/>
    </source>
</evidence>
<dbReference type="PIRSF" id="PIRSF004505">
    <property type="entry name" value="MT_bac"/>
    <property type="match status" value="1"/>
</dbReference>
<dbReference type="InterPro" id="IPR003742">
    <property type="entry name" value="RlmH-like"/>
</dbReference>
<sequence>MKITVICVGKVKEKFYREAITEFSKRLSGYCRLEIIEVADEKTPDSAGEALEEQIKKKEASRILKYIKEDAFLFTLEIQGKQYDSVGLSERLEKLMTMGKSHIQFVIGGSLGLHESVTKRADEAISFSRMTFPHQLMRVILLEQIYRSFRILSGEPYHK</sequence>
<evidence type="ECO:0000256" key="2">
    <source>
        <dbReference type="ARBA" id="ARBA00022603"/>
    </source>
</evidence>
<organism evidence="7 8">
    <name type="scientific">Suilimivivens aceti</name>
    <dbReference type="NCBI Taxonomy" id="2981774"/>
    <lineage>
        <taxon>Bacteria</taxon>
        <taxon>Bacillati</taxon>
        <taxon>Bacillota</taxon>
        <taxon>Clostridia</taxon>
        <taxon>Lachnospirales</taxon>
        <taxon>Lachnospiraceae</taxon>
        <taxon>Suilimivivens</taxon>
    </lineage>
</organism>
<dbReference type="RefSeq" id="WP_262573222.1">
    <property type="nucleotide sequence ID" value="NZ_JAOQKJ010000002.1"/>
</dbReference>
<dbReference type="InterPro" id="IPR029028">
    <property type="entry name" value="Alpha/beta_knot_MTases"/>
</dbReference>
<proteinExistence type="inferred from homology"/>
<comment type="similarity">
    <text evidence="5 6">Belongs to the RNA methyltransferase RlmH family.</text>
</comment>
<keyword evidence="1 6" id="KW-0698">rRNA processing</keyword>
<keyword evidence="2 6" id="KW-0489">Methyltransferase</keyword>
<dbReference type="InterPro" id="IPR029026">
    <property type="entry name" value="tRNA_m1G_MTases_N"/>
</dbReference>
<feature type="binding site" evidence="6">
    <location>
        <position position="76"/>
    </location>
    <ligand>
        <name>S-adenosyl-L-methionine</name>
        <dbReference type="ChEBI" id="CHEBI:59789"/>
    </ligand>
</feature>
<comment type="caution">
    <text evidence="7">The sequence shown here is derived from an EMBL/GenBank/DDBJ whole genome shotgun (WGS) entry which is preliminary data.</text>
</comment>
<dbReference type="HAMAP" id="MF_00658">
    <property type="entry name" value="23SrRNA_methyltr_H"/>
    <property type="match status" value="1"/>
</dbReference>
<protein>
    <recommendedName>
        <fullName evidence="6">Ribosomal RNA large subunit methyltransferase H</fullName>
        <ecNumber evidence="6">2.1.1.177</ecNumber>
    </recommendedName>
    <alternativeName>
        <fullName evidence="6">23S rRNA (pseudouridine1915-N3)-methyltransferase</fullName>
    </alternativeName>
    <alternativeName>
        <fullName evidence="6">23S rRNA m3Psi1915 methyltransferase</fullName>
    </alternativeName>
    <alternativeName>
        <fullName evidence="6">rRNA (pseudouridine-N3-)-methyltransferase RlmH</fullName>
    </alternativeName>
</protein>
<dbReference type="CDD" id="cd18081">
    <property type="entry name" value="RlmH-like"/>
    <property type="match status" value="1"/>
</dbReference>
<evidence type="ECO:0000256" key="6">
    <source>
        <dbReference type="HAMAP-Rule" id="MF_00658"/>
    </source>
</evidence>
<feature type="binding site" evidence="6">
    <location>
        <position position="108"/>
    </location>
    <ligand>
        <name>S-adenosyl-L-methionine</name>
        <dbReference type="ChEBI" id="CHEBI:59789"/>
    </ligand>
</feature>
<evidence type="ECO:0000256" key="4">
    <source>
        <dbReference type="ARBA" id="ARBA00022691"/>
    </source>
</evidence>
<gene>
    <name evidence="6 7" type="primary">rlmH</name>
    <name evidence="7" type="ORF">OCV77_02980</name>
</gene>
<dbReference type="SUPFAM" id="SSF75217">
    <property type="entry name" value="alpha/beta knot"/>
    <property type="match status" value="1"/>
</dbReference>
<name>A0ABT2SZP5_9FIRM</name>
<keyword evidence="4 6" id="KW-0949">S-adenosyl-L-methionine</keyword>
<dbReference type="Gene3D" id="3.40.1280.10">
    <property type="match status" value="1"/>
</dbReference>
<evidence type="ECO:0000256" key="5">
    <source>
        <dbReference type="ARBA" id="ARBA00038303"/>
    </source>
</evidence>
<evidence type="ECO:0000313" key="8">
    <source>
        <dbReference type="Proteomes" id="UP001652432"/>
    </source>
</evidence>
<dbReference type="NCBIfam" id="NF000985">
    <property type="entry name" value="PRK00103.1-3"/>
    <property type="match status" value="1"/>
</dbReference>
<dbReference type="Proteomes" id="UP001652432">
    <property type="component" value="Unassembled WGS sequence"/>
</dbReference>
<evidence type="ECO:0000256" key="1">
    <source>
        <dbReference type="ARBA" id="ARBA00022552"/>
    </source>
</evidence>
<dbReference type="PANTHER" id="PTHR33603">
    <property type="entry name" value="METHYLTRANSFERASE"/>
    <property type="match status" value="1"/>
</dbReference>
<reference evidence="7 8" key="1">
    <citation type="journal article" date="2021" name="ISME Commun">
        <title>Automated analysis of genomic sequences facilitates high-throughput and comprehensive description of bacteria.</title>
        <authorList>
            <person name="Hitch T.C.A."/>
        </authorList>
    </citation>
    <scope>NUCLEOTIDE SEQUENCE [LARGE SCALE GENOMIC DNA]</scope>
    <source>
        <strain evidence="7 8">Sanger_18</strain>
    </source>
</reference>
<accession>A0ABT2SZP5</accession>
<comment type="function">
    <text evidence="6">Specifically methylates the pseudouridine at position 1915 (m3Psi1915) in 23S rRNA.</text>
</comment>
<keyword evidence="8" id="KW-1185">Reference proteome</keyword>
<comment type="subunit">
    <text evidence="6">Homodimer.</text>
</comment>
<keyword evidence="6" id="KW-0963">Cytoplasm</keyword>
<dbReference type="NCBIfam" id="TIGR00246">
    <property type="entry name" value="tRNA_RlmH_YbeA"/>
    <property type="match status" value="1"/>
</dbReference>
<comment type="subcellular location">
    <subcellularLocation>
        <location evidence="6">Cytoplasm</location>
    </subcellularLocation>
</comment>
<evidence type="ECO:0000256" key="3">
    <source>
        <dbReference type="ARBA" id="ARBA00022679"/>
    </source>
</evidence>
<dbReference type="EMBL" id="JAOQKJ010000002">
    <property type="protein sequence ID" value="MCU6743475.1"/>
    <property type="molecule type" value="Genomic_DNA"/>
</dbReference>
<dbReference type="Pfam" id="PF02590">
    <property type="entry name" value="SPOUT_MTase"/>
    <property type="match status" value="1"/>
</dbReference>
<keyword evidence="3 6" id="KW-0808">Transferase</keyword>
<dbReference type="GO" id="GO:0032259">
    <property type="term" value="P:methylation"/>
    <property type="evidence" value="ECO:0007669"/>
    <property type="project" value="UniProtKB-KW"/>
</dbReference>